<evidence type="ECO:0000313" key="7">
    <source>
        <dbReference type="EMBL" id="TFY57713.1"/>
    </source>
</evidence>
<dbReference type="STRING" id="205917.A0A4Y9Y7F2"/>
<evidence type="ECO:0000256" key="4">
    <source>
        <dbReference type="ARBA" id="ARBA00023136"/>
    </source>
</evidence>
<dbReference type="Gene3D" id="1.10.357.140">
    <property type="entry name" value="UbiA prenyltransferase"/>
    <property type="match status" value="1"/>
</dbReference>
<feature type="transmembrane region" description="Helical" evidence="6">
    <location>
        <begin position="196"/>
        <end position="215"/>
    </location>
</feature>
<proteinExistence type="predicted"/>
<comment type="caution">
    <text evidence="7">The sequence shown here is derived from an EMBL/GenBank/DDBJ whole genome shotgun (WGS) entry which is preliminary data.</text>
</comment>
<dbReference type="GO" id="GO:0016020">
    <property type="term" value="C:membrane"/>
    <property type="evidence" value="ECO:0007669"/>
    <property type="project" value="UniProtKB-SubCell"/>
</dbReference>
<dbReference type="CDD" id="cd13965">
    <property type="entry name" value="PT_UbiA_3"/>
    <property type="match status" value="1"/>
</dbReference>
<evidence type="ECO:0000256" key="6">
    <source>
        <dbReference type="SAM" id="Phobius"/>
    </source>
</evidence>
<accession>A0A4Y9Y7F2</accession>
<evidence type="ECO:0000313" key="8">
    <source>
        <dbReference type="Proteomes" id="UP000298327"/>
    </source>
</evidence>
<reference evidence="7 8" key="1">
    <citation type="submission" date="2019-02" db="EMBL/GenBank/DDBJ databases">
        <title>Genome sequencing of the rare red list fungi Dentipellis fragilis.</title>
        <authorList>
            <person name="Buettner E."/>
            <person name="Kellner H."/>
        </authorList>
    </citation>
    <scope>NUCLEOTIDE SEQUENCE [LARGE SCALE GENOMIC DNA]</scope>
    <source>
        <strain evidence="7 8">DSM 105465</strain>
    </source>
</reference>
<dbReference type="InterPro" id="IPR044878">
    <property type="entry name" value="UbiA_sf"/>
</dbReference>
<evidence type="ECO:0000256" key="2">
    <source>
        <dbReference type="ARBA" id="ARBA00022692"/>
    </source>
</evidence>
<evidence type="ECO:0000256" key="5">
    <source>
        <dbReference type="SAM" id="MobiDB-lite"/>
    </source>
</evidence>
<sequence>MGFSWRDWSTTLIPGSLFAFGALRTLPPVDAIRSYLFLVTWLTPYIYFFNLSNQITGVDEDKINKPDRPIPSGKVTLAGAQRRWVAALSAFVGVAAYEPALMPATICWILTIAFLILTPGGDHWFGKNNVAMATGTWALLQASWVAIAPTTPKVEVYIYAVSAWAGLITHIQDLRDLKGDIAVGRYTLPIAFGDRGSRIIISFVFIPMAVYVLHLAGIMRLAPVTLSVLHVILMYRVLRMGGPRYDHKTYMFYTYIFCLILAFTATEGMDLKVLGGLIGALDFGGMKVSNGSDNISVEVFDVDRSVRVIELRLNSWRLASERPFWEVFICREGVGQRGKAWAKRLDAEARSGDGGKKRGHWMIGQTHQARALLDWGTRNQADVRRLRSQSLTYPSTANPWNPPRAIFGTEENMRSASARRWPSREPRTATRTRHASHSRITSQ</sequence>
<dbReference type="AlphaFoldDB" id="A0A4Y9Y7F2"/>
<evidence type="ECO:0000256" key="3">
    <source>
        <dbReference type="ARBA" id="ARBA00022989"/>
    </source>
</evidence>
<gene>
    <name evidence="7" type="ORF">EVG20_g8431</name>
</gene>
<organism evidence="7 8">
    <name type="scientific">Dentipellis fragilis</name>
    <dbReference type="NCBI Taxonomy" id="205917"/>
    <lineage>
        <taxon>Eukaryota</taxon>
        <taxon>Fungi</taxon>
        <taxon>Dikarya</taxon>
        <taxon>Basidiomycota</taxon>
        <taxon>Agaricomycotina</taxon>
        <taxon>Agaricomycetes</taxon>
        <taxon>Russulales</taxon>
        <taxon>Hericiaceae</taxon>
        <taxon>Dentipellis</taxon>
    </lineage>
</organism>
<keyword evidence="3 6" id="KW-1133">Transmembrane helix</keyword>
<feature type="region of interest" description="Disordered" evidence="5">
    <location>
        <begin position="394"/>
        <end position="443"/>
    </location>
</feature>
<dbReference type="PANTHER" id="PTHR42723">
    <property type="entry name" value="CHLOROPHYLL SYNTHASE"/>
    <property type="match status" value="1"/>
</dbReference>
<keyword evidence="4 6" id="KW-0472">Membrane</keyword>
<dbReference type="OrthoDB" id="434972at2759"/>
<keyword evidence="8" id="KW-1185">Reference proteome</keyword>
<dbReference type="PANTHER" id="PTHR42723:SF1">
    <property type="entry name" value="CHLOROPHYLL SYNTHASE, CHLOROPLASTIC"/>
    <property type="match status" value="1"/>
</dbReference>
<dbReference type="InterPro" id="IPR000537">
    <property type="entry name" value="UbiA_prenyltransferase"/>
</dbReference>
<keyword evidence="2 6" id="KW-0812">Transmembrane</keyword>
<dbReference type="EMBL" id="SEOQ01000730">
    <property type="protein sequence ID" value="TFY57713.1"/>
    <property type="molecule type" value="Genomic_DNA"/>
</dbReference>
<feature type="transmembrane region" description="Helical" evidence="6">
    <location>
        <begin position="100"/>
        <end position="118"/>
    </location>
</feature>
<name>A0A4Y9Y7F2_9AGAM</name>
<dbReference type="Proteomes" id="UP000298327">
    <property type="component" value="Unassembled WGS sequence"/>
</dbReference>
<evidence type="ECO:0000256" key="1">
    <source>
        <dbReference type="ARBA" id="ARBA00004141"/>
    </source>
</evidence>
<dbReference type="InterPro" id="IPR050475">
    <property type="entry name" value="Prenyltransferase_related"/>
</dbReference>
<dbReference type="Pfam" id="PF01040">
    <property type="entry name" value="UbiA"/>
    <property type="match status" value="1"/>
</dbReference>
<feature type="transmembrane region" description="Helical" evidence="6">
    <location>
        <begin position="250"/>
        <end position="266"/>
    </location>
</feature>
<comment type="subcellular location">
    <subcellularLocation>
        <location evidence="1">Membrane</location>
        <topology evidence="1">Multi-pass membrane protein</topology>
    </subcellularLocation>
</comment>
<protein>
    <submittedName>
        <fullName evidence="7">Uncharacterized protein</fullName>
    </submittedName>
</protein>
<dbReference type="GO" id="GO:0016765">
    <property type="term" value="F:transferase activity, transferring alkyl or aryl (other than methyl) groups"/>
    <property type="evidence" value="ECO:0007669"/>
    <property type="project" value="InterPro"/>
</dbReference>